<feature type="compositionally biased region" description="Basic and acidic residues" evidence="1">
    <location>
        <begin position="1"/>
        <end position="23"/>
    </location>
</feature>
<evidence type="ECO:0000256" key="1">
    <source>
        <dbReference type="SAM" id="MobiDB-lite"/>
    </source>
</evidence>
<feature type="region of interest" description="Disordered" evidence="1">
    <location>
        <begin position="1"/>
        <end position="148"/>
    </location>
</feature>
<dbReference type="EMBL" id="JAKLTR010000014">
    <property type="protein sequence ID" value="MCG2616596.1"/>
    <property type="molecule type" value="Genomic_DNA"/>
</dbReference>
<evidence type="ECO:0008006" key="4">
    <source>
        <dbReference type="Google" id="ProtNLM"/>
    </source>
</evidence>
<keyword evidence="3" id="KW-1185">Reference proteome</keyword>
<proteinExistence type="predicted"/>
<dbReference type="RefSeq" id="WP_237875134.1">
    <property type="nucleotide sequence ID" value="NZ_JAKLTR010000014.1"/>
</dbReference>
<name>A0ABS9KW77_9BACT</name>
<sequence>MKKKADNTSKETTIDMPEVKDIPGQENIRPPHMREMSDVTASSPGEEGEGILDNLNKEDDDDDLLDDQSNVSQTERDLLRQSDRPVTDEDQDLENMKLDSTDDEDELNEGSNPMDMGEDLDIPGAELDDDDEDMGEEDEENNAYSGRD</sequence>
<accession>A0ABS9KW77</accession>
<gene>
    <name evidence="2" type="ORF">LZZ85_20015</name>
</gene>
<evidence type="ECO:0000313" key="2">
    <source>
        <dbReference type="EMBL" id="MCG2616596.1"/>
    </source>
</evidence>
<protein>
    <recommendedName>
        <fullName evidence="4">Serine kinase/phosphatase</fullName>
    </recommendedName>
</protein>
<reference evidence="2" key="1">
    <citation type="submission" date="2022-01" db="EMBL/GenBank/DDBJ databases">
        <authorList>
            <person name="Jo J.-H."/>
            <person name="Im W.-T."/>
        </authorList>
    </citation>
    <scope>NUCLEOTIDE SEQUENCE</scope>
    <source>
        <strain evidence="2">NA20</strain>
    </source>
</reference>
<feature type="compositionally biased region" description="Basic and acidic residues" evidence="1">
    <location>
        <begin position="74"/>
        <end position="87"/>
    </location>
</feature>
<feature type="compositionally biased region" description="Acidic residues" evidence="1">
    <location>
        <begin position="116"/>
        <end position="141"/>
    </location>
</feature>
<dbReference type="Proteomes" id="UP001165367">
    <property type="component" value="Unassembled WGS sequence"/>
</dbReference>
<comment type="caution">
    <text evidence="2">The sequence shown here is derived from an EMBL/GenBank/DDBJ whole genome shotgun (WGS) entry which is preliminary data.</text>
</comment>
<organism evidence="2 3">
    <name type="scientific">Terrimonas ginsenosidimutans</name>
    <dbReference type="NCBI Taxonomy" id="2908004"/>
    <lineage>
        <taxon>Bacteria</taxon>
        <taxon>Pseudomonadati</taxon>
        <taxon>Bacteroidota</taxon>
        <taxon>Chitinophagia</taxon>
        <taxon>Chitinophagales</taxon>
        <taxon>Chitinophagaceae</taxon>
        <taxon>Terrimonas</taxon>
    </lineage>
</organism>
<evidence type="ECO:0000313" key="3">
    <source>
        <dbReference type="Proteomes" id="UP001165367"/>
    </source>
</evidence>